<evidence type="ECO:0000313" key="2">
    <source>
        <dbReference type="Proteomes" id="UP000050360"/>
    </source>
</evidence>
<accession>A0A0P7ZBW6</accession>
<evidence type="ECO:0000313" key="1">
    <source>
        <dbReference type="EMBL" id="KPQ42087.1"/>
    </source>
</evidence>
<feature type="non-terminal residue" evidence="1">
    <location>
        <position position="1"/>
    </location>
</feature>
<dbReference type="EMBL" id="LKCM01000268">
    <property type="protein sequence ID" value="KPQ42087.1"/>
    <property type="molecule type" value="Genomic_DNA"/>
</dbReference>
<protein>
    <submittedName>
        <fullName evidence="1">Uncharacterized protein</fullName>
    </submittedName>
</protein>
<name>A0A0P7ZBW6_9EURY</name>
<dbReference type="InterPro" id="IPR036676">
    <property type="entry name" value="PurM-like_C_sf"/>
</dbReference>
<dbReference type="SUPFAM" id="SSF56042">
    <property type="entry name" value="PurM C-terminal domain-like"/>
    <property type="match status" value="1"/>
</dbReference>
<organism evidence="1 2">
    <name type="scientific">Candidatus Methanoperedens nitratireducens</name>
    <dbReference type="NCBI Taxonomy" id="1392998"/>
    <lineage>
        <taxon>Archaea</taxon>
        <taxon>Methanobacteriati</taxon>
        <taxon>Methanobacteriota</taxon>
        <taxon>Stenosarchaea group</taxon>
        <taxon>Methanomicrobia</taxon>
        <taxon>Methanosarcinales</taxon>
        <taxon>ANME-2 cluster</taxon>
        <taxon>Candidatus Methanoperedentaceae</taxon>
        <taxon>Candidatus Methanoperedens</taxon>
    </lineage>
</organism>
<gene>
    <name evidence="1" type="ORF">MPEBLZ_03397</name>
</gene>
<comment type="caution">
    <text evidence="1">The sequence shown here is derived from an EMBL/GenBank/DDBJ whole genome shotgun (WGS) entry which is preliminary data.</text>
</comment>
<sequence>VGAVTARQEFTVMDGEKVVLSEGIDVLKDAWQKTLRW</sequence>
<reference evidence="1 2" key="1">
    <citation type="submission" date="2015-09" db="EMBL/GenBank/DDBJ databases">
        <title>A metagenomics-based metabolic model of nitrate-dependent anaerobic oxidation of methane by Methanoperedens-like archaea.</title>
        <authorList>
            <person name="Arshad A."/>
            <person name="Speth D.R."/>
            <person name="De Graaf R.M."/>
            <person name="Op Den Camp H.J."/>
            <person name="Jetten M.S."/>
            <person name="Welte C.U."/>
        </authorList>
    </citation>
    <scope>NUCLEOTIDE SEQUENCE [LARGE SCALE GENOMIC DNA]</scope>
</reference>
<dbReference type="Proteomes" id="UP000050360">
    <property type="component" value="Unassembled WGS sequence"/>
</dbReference>
<dbReference type="AlphaFoldDB" id="A0A0P7ZBW6"/>
<proteinExistence type="predicted"/>